<protein>
    <submittedName>
        <fullName evidence="2">Uncharacterized protein</fullName>
    </submittedName>
</protein>
<keyword evidence="3" id="KW-1185">Reference proteome</keyword>
<feature type="compositionally biased region" description="Basic and acidic residues" evidence="1">
    <location>
        <begin position="8"/>
        <end position="28"/>
    </location>
</feature>
<dbReference type="Proteomes" id="UP001198602">
    <property type="component" value="Unassembled WGS sequence"/>
</dbReference>
<name>A0ABS7YCQ6_9BURK</name>
<dbReference type="RefSeq" id="WP_225238606.1">
    <property type="nucleotide sequence ID" value="NZ_JAHYBX010000003.1"/>
</dbReference>
<evidence type="ECO:0000313" key="3">
    <source>
        <dbReference type="Proteomes" id="UP001198602"/>
    </source>
</evidence>
<dbReference type="EMBL" id="JAHYBX010000003">
    <property type="protein sequence ID" value="MCA1856309.1"/>
    <property type="molecule type" value="Genomic_DNA"/>
</dbReference>
<reference evidence="2 3" key="1">
    <citation type="submission" date="2021-07" db="EMBL/GenBank/DDBJ databases">
        <title>Characterization of Violacein-producing bacteria and related species.</title>
        <authorList>
            <person name="Wilson H.S."/>
            <person name="De Leon M.E."/>
        </authorList>
    </citation>
    <scope>NUCLEOTIDE SEQUENCE [LARGE SCALE GENOMIC DNA]</scope>
    <source>
        <strain evidence="2 3">HSC-2F05</strain>
    </source>
</reference>
<evidence type="ECO:0000313" key="2">
    <source>
        <dbReference type="EMBL" id="MCA1856309.1"/>
    </source>
</evidence>
<accession>A0ABS7YCQ6</accession>
<sequence length="132" mass="15052">MKRFLTPQEKKVLRYEKDRRNTHAESRARSRNAIAKRKALTHRALRHAQDSATARAAAMLDEADPLIRKTARNTWRKIPDAALGDYVARTLQSRFLRGMNGTPPTSALLRKARRKLVPRPASFKGPLQDDPD</sequence>
<feature type="region of interest" description="Disordered" evidence="1">
    <location>
        <begin position="1"/>
        <end position="30"/>
    </location>
</feature>
<organism evidence="2 3">
    <name type="scientific">Massilia hydrophila</name>
    <dbReference type="NCBI Taxonomy" id="3044279"/>
    <lineage>
        <taxon>Bacteria</taxon>
        <taxon>Pseudomonadati</taxon>
        <taxon>Pseudomonadota</taxon>
        <taxon>Betaproteobacteria</taxon>
        <taxon>Burkholderiales</taxon>
        <taxon>Oxalobacteraceae</taxon>
        <taxon>Telluria group</taxon>
        <taxon>Massilia</taxon>
    </lineage>
</organism>
<evidence type="ECO:0000256" key="1">
    <source>
        <dbReference type="SAM" id="MobiDB-lite"/>
    </source>
</evidence>
<proteinExistence type="predicted"/>
<gene>
    <name evidence="2" type="ORF">LE190_10265</name>
</gene>
<comment type="caution">
    <text evidence="2">The sequence shown here is derived from an EMBL/GenBank/DDBJ whole genome shotgun (WGS) entry which is preliminary data.</text>
</comment>